<protein>
    <submittedName>
        <fullName evidence="2">6378_t:CDS:1</fullName>
    </submittedName>
</protein>
<comment type="caution">
    <text evidence="2">The sequence shown here is derived from an EMBL/GenBank/DDBJ whole genome shotgun (WGS) entry which is preliminary data.</text>
</comment>
<dbReference type="AlphaFoldDB" id="A0A9N9CC24"/>
<reference evidence="2" key="1">
    <citation type="submission" date="2021-06" db="EMBL/GenBank/DDBJ databases">
        <authorList>
            <person name="Kallberg Y."/>
            <person name="Tangrot J."/>
            <person name="Rosling A."/>
        </authorList>
    </citation>
    <scope>NUCLEOTIDE SEQUENCE</scope>
    <source>
        <strain evidence="2">BR232B</strain>
    </source>
</reference>
<gene>
    <name evidence="2" type="ORF">PBRASI_LOCUS7337</name>
</gene>
<accession>A0A9N9CC24</accession>
<keyword evidence="1" id="KW-0472">Membrane</keyword>
<dbReference type="Proteomes" id="UP000789739">
    <property type="component" value="Unassembled WGS sequence"/>
</dbReference>
<keyword evidence="3" id="KW-1185">Reference proteome</keyword>
<dbReference type="OrthoDB" id="20273at2759"/>
<name>A0A9N9CC24_9GLOM</name>
<keyword evidence="1" id="KW-1133">Transmembrane helix</keyword>
<feature type="transmembrane region" description="Helical" evidence="1">
    <location>
        <begin position="20"/>
        <end position="44"/>
    </location>
</feature>
<keyword evidence="1" id="KW-0812">Transmembrane</keyword>
<evidence type="ECO:0000313" key="2">
    <source>
        <dbReference type="EMBL" id="CAG8595125.1"/>
    </source>
</evidence>
<sequence>MARIRYRPSTEGIKKTPCWVKCYCFSCCIIILAAIAIPITIALLKKDLKIKFMGVIPSPDETVSYADNNTAFNANAGFLRFNVFNSLSVKTTAMTSARAYYYFGHLHETYYKDKYFGIGSLDVHLKAKSNATIDIPFSIAYSTNKDYHLSIINDIIEKCGFTGRKPQPLQIYYTAEFTQRIAFVILTINSYDGFTSIDCPFKDGKVPPIPGVYI</sequence>
<feature type="non-terminal residue" evidence="2">
    <location>
        <position position="214"/>
    </location>
</feature>
<evidence type="ECO:0000256" key="1">
    <source>
        <dbReference type="SAM" id="Phobius"/>
    </source>
</evidence>
<organism evidence="2 3">
    <name type="scientific">Paraglomus brasilianum</name>
    <dbReference type="NCBI Taxonomy" id="144538"/>
    <lineage>
        <taxon>Eukaryota</taxon>
        <taxon>Fungi</taxon>
        <taxon>Fungi incertae sedis</taxon>
        <taxon>Mucoromycota</taxon>
        <taxon>Glomeromycotina</taxon>
        <taxon>Glomeromycetes</taxon>
        <taxon>Paraglomerales</taxon>
        <taxon>Paraglomeraceae</taxon>
        <taxon>Paraglomus</taxon>
    </lineage>
</organism>
<dbReference type="EMBL" id="CAJVPI010001113">
    <property type="protein sequence ID" value="CAG8595125.1"/>
    <property type="molecule type" value="Genomic_DNA"/>
</dbReference>
<proteinExistence type="predicted"/>
<evidence type="ECO:0000313" key="3">
    <source>
        <dbReference type="Proteomes" id="UP000789739"/>
    </source>
</evidence>